<dbReference type="InterPro" id="IPR007627">
    <property type="entry name" value="RNA_pol_sigma70_r2"/>
</dbReference>
<dbReference type="Pfam" id="PF04542">
    <property type="entry name" value="Sigma70_r2"/>
    <property type="match status" value="1"/>
</dbReference>
<feature type="domain" description="RNA polymerase sigma factor 70 region 4 type 2" evidence="2">
    <location>
        <begin position="108"/>
        <end position="159"/>
    </location>
</feature>
<dbReference type="PANTHER" id="PTHR30173:SF36">
    <property type="entry name" value="ECF RNA POLYMERASE SIGMA FACTOR SIGJ"/>
    <property type="match status" value="1"/>
</dbReference>
<accession>A0ABV7BSZ2</accession>
<name>A0ABV7BSZ2_9PROT</name>
<dbReference type="NCBIfam" id="TIGR02937">
    <property type="entry name" value="sigma70-ECF"/>
    <property type="match status" value="1"/>
</dbReference>
<evidence type="ECO:0000259" key="1">
    <source>
        <dbReference type="Pfam" id="PF04542"/>
    </source>
</evidence>
<dbReference type="PANTHER" id="PTHR30173">
    <property type="entry name" value="SIGMA 19 FACTOR"/>
    <property type="match status" value="1"/>
</dbReference>
<dbReference type="InterPro" id="IPR052704">
    <property type="entry name" value="ECF_Sigma-70_Domain"/>
</dbReference>
<comment type="caution">
    <text evidence="3">The sequence shown here is derived from an EMBL/GenBank/DDBJ whole genome shotgun (WGS) entry which is preliminary data.</text>
</comment>
<evidence type="ECO:0000313" key="3">
    <source>
        <dbReference type="EMBL" id="MFC2999683.1"/>
    </source>
</evidence>
<dbReference type="EMBL" id="JBHRSB010000002">
    <property type="protein sequence ID" value="MFC2999683.1"/>
    <property type="molecule type" value="Genomic_DNA"/>
</dbReference>
<evidence type="ECO:0000259" key="2">
    <source>
        <dbReference type="Pfam" id="PF08281"/>
    </source>
</evidence>
<dbReference type="RefSeq" id="WP_216835774.1">
    <property type="nucleotide sequence ID" value="NZ_JAFNJS010000002.1"/>
</dbReference>
<dbReference type="NCBIfam" id="NF007214">
    <property type="entry name" value="PRK09636.1"/>
    <property type="match status" value="1"/>
</dbReference>
<reference evidence="4" key="1">
    <citation type="journal article" date="2019" name="Int. J. Syst. Evol. Microbiol.">
        <title>The Global Catalogue of Microorganisms (GCM) 10K type strain sequencing project: providing services to taxonomists for standard genome sequencing and annotation.</title>
        <authorList>
            <consortium name="The Broad Institute Genomics Platform"/>
            <consortium name="The Broad Institute Genome Sequencing Center for Infectious Disease"/>
            <person name="Wu L."/>
            <person name="Ma J."/>
        </authorList>
    </citation>
    <scope>NUCLEOTIDE SEQUENCE [LARGE SCALE GENOMIC DNA]</scope>
    <source>
        <strain evidence="4">CGMCC 1.16855</strain>
    </source>
</reference>
<dbReference type="InterPro" id="IPR014284">
    <property type="entry name" value="RNA_pol_sigma-70_dom"/>
</dbReference>
<gene>
    <name evidence="3" type="ORF">ACFOD3_07255</name>
</gene>
<keyword evidence="4" id="KW-1185">Reference proteome</keyword>
<organism evidence="3 4">
    <name type="scientific">Falsiroseomonas tokyonensis</name>
    <dbReference type="NCBI Taxonomy" id="430521"/>
    <lineage>
        <taxon>Bacteria</taxon>
        <taxon>Pseudomonadati</taxon>
        <taxon>Pseudomonadota</taxon>
        <taxon>Alphaproteobacteria</taxon>
        <taxon>Acetobacterales</taxon>
        <taxon>Roseomonadaceae</taxon>
        <taxon>Falsiroseomonas</taxon>
    </lineage>
</organism>
<protein>
    <submittedName>
        <fullName evidence="3">Sigma-70 family RNA polymerase sigma factor</fullName>
    </submittedName>
</protein>
<sequence>MTEDALRDFVPVRPELVGLAYRMTGSRAQAEDIAQEAFLRWAATDRAAVEVPRAFLLKIAARLSLDHLKSAAHRREDYVGPWLPEPVVEDLAAPQQVALDQAQDLSVAFLLTLQRLSPAERAVFLLHDLFETPFEEIASLLGRSAPACRKLAERARDRLGTPVPRFAVAEEEAARIARAFFAASRGGDLAPLRDMLAEDVVLHTDGGGVRPAARNLITGADRVARFFLGLATKWPGPAVPLHVGRINALPGFVTREADGLPQTTALDWRDGRIVAIYVVRNPAKLAAIRAGLG</sequence>
<dbReference type="Pfam" id="PF08281">
    <property type="entry name" value="Sigma70_r4_2"/>
    <property type="match status" value="1"/>
</dbReference>
<proteinExistence type="predicted"/>
<dbReference type="InterPro" id="IPR013249">
    <property type="entry name" value="RNA_pol_sigma70_r4_t2"/>
</dbReference>
<dbReference type="Proteomes" id="UP001595420">
    <property type="component" value="Unassembled WGS sequence"/>
</dbReference>
<evidence type="ECO:0000313" key="4">
    <source>
        <dbReference type="Proteomes" id="UP001595420"/>
    </source>
</evidence>
<feature type="domain" description="RNA polymerase sigma-70 region 2" evidence="1">
    <location>
        <begin position="13"/>
        <end position="72"/>
    </location>
</feature>